<dbReference type="SUPFAM" id="SSF53098">
    <property type="entry name" value="Ribonuclease H-like"/>
    <property type="match status" value="1"/>
</dbReference>
<proteinExistence type="predicted"/>
<evidence type="ECO:0000313" key="13">
    <source>
        <dbReference type="Proteomes" id="UP000646827"/>
    </source>
</evidence>
<evidence type="ECO:0000259" key="11">
    <source>
        <dbReference type="Pfam" id="PF01612"/>
    </source>
</evidence>
<dbReference type="GO" id="GO:0008408">
    <property type="term" value="F:3'-5' exonuclease activity"/>
    <property type="evidence" value="ECO:0007669"/>
    <property type="project" value="InterPro"/>
</dbReference>
<evidence type="ECO:0000256" key="1">
    <source>
        <dbReference type="ARBA" id="ARBA00004123"/>
    </source>
</evidence>
<dbReference type="GO" id="GO:0003676">
    <property type="term" value="F:nucleic acid binding"/>
    <property type="evidence" value="ECO:0007669"/>
    <property type="project" value="InterPro"/>
</dbReference>
<accession>A0A8H7VH44</accession>
<dbReference type="InterPro" id="IPR012337">
    <property type="entry name" value="RNaseH-like_sf"/>
</dbReference>
<evidence type="ECO:0000256" key="4">
    <source>
        <dbReference type="ARBA" id="ARBA00022801"/>
    </source>
</evidence>
<organism evidence="12 13">
    <name type="scientific">Circinella minor</name>
    <dbReference type="NCBI Taxonomy" id="1195481"/>
    <lineage>
        <taxon>Eukaryota</taxon>
        <taxon>Fungi</taxon>
        <taxon>Fungi incertae sedis</taxon>
        <taxon>Mucoromycota</taxon>
        <taxon>Mucoromycotina</taxon>
        <taxon>Mucoromycetes</taxon>
        <taxon>Mucorales</taxon>
        <taxon>Lichtheimiaceae</taxon>
        <taxon>Circinella</taxon>
    </lineage>
</organism>
<keyword evidence="4" id="KW-0378">Hydrolase</keyword>
<gene>
    <name evidence="12" type="ORF">INT45_013120</name>
</gene>
<evidence type="ECO:0000256" key="2">
    <source>
        <dbReference type="ARBA" id="ARBA00022722"/>
    </source>
</evidence>
<dbReference type="InterPro" id="IPR002562">
    <property type="entry name" value="3'-5'_exonuclease_dom"/>
</dbReference>
<feature type="domain" description="3'-5' exonuclease" evidence="11">
    <location>
        <begin position="119"/>
        <end position="292"/>
    </location>
</feature>
<evidence type="ECO:0000256" key="10">
    <source>
        <dbReference type="SAM" id="MobiDB-lite"/>
    </source>
</evidence>
<keyword evidence="7" id="KW-0539">Nucleus</keyword>
<evidence type="ECO:0000256" key="7">
    <source>
        <dbReference type="ARBA" id="ARBA00023242"/>
    </source>
</evidence>
<comment type="caution">
    <text evidence="12">The sequence shown here is derived from an EMBL/GenBank/DDBJ whole genome shotgun (WGS) entry which is preliminary data.</text>
</comment>
<dbReference type="Proteomes" id="UP000646827">
    <property type="component" value="Unassembled WGS sequence"/>
</dbReference>
<feature type="compositionally biased region" description="Low complexity" evidence="10">
    <location>
        <begin position="941"/>
        <end position="951"/>
    </location>
</feature>
<keyword evidence="5" id="KW-0269">Exonuclease</keyword>
<evidence type="ECO:0000256" key="5">
    <source>
        <dbReference type="ARBA" id="ARBA00022839"/>
    </source>
</evidence>
<dbReference type="EMBL" id="JAEPRB010000075">
    <property type="protein sequence ID" value="KAG2222756.1"/>
    <property type="molecule type" value="Genomic_DNA"/>
</dbReference>
<feature type="compositionally biased region" description="Basic residues" evidence="10">
    <location>
        <begin position="983"/>
        <end position="996"/>
    </location>
</feature>
<dbReference type="GO" id="GO:0046872">
    <property type="term" value="F:metal ion binding"/>
    <property type="evidence" value="ECO:0007669"/>
    <property type="project" value="UniProtKB-KW"/>
</dbReference>
<dbReference type="PANTHER" id="PTHR13620">
    <property type="entry name" value="3-5 EXONUCLEASE"/>
    <property type="match status" value="1"/>
</dbReference>
<sequence>MQTYFKLENTKIFEGLLTMTNEFNEIRVQQFVPTSAMDYIKKSVKDMSNTLTLCGFPQPELLFTDKASQDKNFFEEWLPSLCEGIESSRKQKHSGSLPVLDLPSDWSYTLHNTNNSINEALEAINMIAEDKEITVGFDSEWTYNRTAPAWYPTATVQIIAYNDINSNVNRVIIVQLSKLKNLPHTLISFLSNTNIKKVGRCINQDISHLKASYRSDHDAFEAQSIVDIGNFCKDHGLISRVNTSLAEICAVVLGCQLKKGSETPRESNWDRELTDHQLRYAALDSYCGLKVYLSALQIPMLNEQNINFIQRKHGSPIILLNDDQTSDVAYGNIYVDLQHKKSEFEGKPISDNHAIVEVTSVLVPGAKLQLCDGAPLSSFGTPPFKILARLNAMRPCKVSSREEINASSILLIDDPKNQIEIAEQTITGEEEGCDNDLVNEDDLSNDLGYMEVQNVEQHTSFMEDQDLKAYGIELLKPRYEKIKKQLSSKNNKIPTTRIVQDVWHALKCISTPKRHSLQVEFERELTDAVMLLDQSDLVAVTKVLESQGKKLSYERRKNKEWVQARIRRVVPPPKKIIDQVYNVIMTFGALKDVATQQPLFTRQSWKEAENFLALIGSGYLSDPPGISLYQVRRKDKHGLNVYRCLRGTNSLEGGVHQNLNRRFGASNASVRLTVALMTEYRTRHNLNVGVPNHTGKAYKSHYDIWLKDKTQLLYLKLDDALPDHWRDWRNSSACTSTTEVFDISMVTGEQIEDLGFTKYTETGKKDRNIDLLSRRQGTLFPILPIHTDAEKRIFREMVIDFYNNAREVPENKWKAFARKWNEMKADGEKEFFKFPELLKKYNGVYNMNITLKSTKNLNKKYLDQLHQPPTVNAPVPRLPSTAAPDISYQEQNQAQQGPPRVARKIPLLLPQTPSVTTPASTQPFSQEALQTAQYLLQQFINNNNNNSNNSNTEHGDAAEESTNIAEKRPAIFHHGNNNEDRSHKRQKQKRASPRCRKCGETGCPGARGQPCRKEQ</sequence>
<keyword evidence="13" id="KW-1185">Reference proteome</keyword>
<feature type="region of interest" description="Disordered" evidence="10">
    <location>
        <begin position="941"/>
        <end position="1015"/>
    </location>
</feature>
<keyword evidence="3" id="KW-0479">Metal-binding</keyword>
<dbReference type="Pfam" id="PF01612">
    <property type="entry name" value="DNA_pol_A_exo1"/>
    <property type="match status" value="1"/>
</dbReference>
<dbReference type="InterPro" id="IPR051132">
    <property type="entry name" value="3-5_Exonuclease_domain"/>
</dbReference>
<evidence type="ECO:0000313" key="12">
    <source>
        <dbReference type="EMBL" id="KAG2222756.1"/>
    </source>
</evidence>
<dbReference type="AlphaFoldDB" id="A0A8H7VH44"/>
<evidence type="ECO:0000256" key="9">
    <source>
        <dbReference type="ARBA" id="ARBA00042761"/>
    </source>
</evidence>
<dbReference type="InterPro" id="IPR036397">
    <property type="entry name" value="RNaseH_sf"/>
</dbReference>
<keyword evidence="2" id="KW-0540">Nuclease</keyword>
<comment type="subcellular location">
    <subcellularLocation>
        <location evidence="1">Nucleus</location>
    </subcellularLocation>
</comment>
<dbReference type="PANTHER" id="PTHR13620:SF109">
    <property type="entry name" value="3'-5' EXONUCLEASE"/>
    <property type="match status" value="1"/>
</dbReference>
<evidence type="ECO:0000256" key="6">
    <source>
        <dbReference type="ARBA" id="ARBA00022842"/>
    </source>
</evidence>
<evidence type="ECO:0000256" key="3">
    <source>
        <dbReference type="ARBA" id="ARBA00022723"/>
    </source>
</evidence>
<dbReference type="OrthoDB" id="1920326at2759"/>
<reference evidence="12 13" key="1">
    <citation type="submission" date="2020-12" db="EMBL/GenBank/DDBJ databases">
        <title>Metabolic potential, ecology and presence of endohyphal bacteria is reflected in genomic diversity of Mucoromycotina.</title>
        <authorList>
            <person name="Muszewska A."/>
            <person name="Okrasinska A."/>
            <person name="Steczkiewicz K."/>
            <person name="Drgas O."/>
            <person name="Orlowska M."/>
            <person name="Perlinska-Lenart U."/>
            <person name="Aleksandrzak-Piekarczyk T."/>
            <person name="Szatraj K."/>
            <person name="Zielenkiewicz U."/>
            <person name="Pilsyk S."/>
            <person name="Malc E."/>
            <person name="Mieczkowski P."/>
            <person name="Kruszewska J.S."/>
            <person name="Biernat P."/>
            <person name="Pawlowska J."/>
        </authorList>
    </citation>
    <scope>NUCLEOTIDE SEQUENCE [LARGE SCALE GENOMIC DNA]</scope>
    <source>
        <strain evidence="12 13">CBS 142.35</strain>
    </source>
</reference>
<dbReference type="GO" id="GO:0005634">
    <property type="term" value="C:nucleus"/>
    <property type="evidence" value="ECO:0007669"/>
    <property type="project" value="UniProtKB-SubCell"/>
</dbReference>
<dbReference type="GO" id="GO:0006139">
    <property type="term" value="P:nucleobase-containing compound metabolic process"/>
    <property type="evidence" value="ECO:0007669"/>
    <property type="project" value="InterPro"/>
</dbReference>
<evidence type="ECO:0000256" key="8">
    <source>
        <dbReference type="ARBA" id="ARBA00040531"/>
    </source>
</evidence>
<dbReference type="CDD" id="cd06141">
    <property type="entry name" value="WRN_exo"/>
    <property type="match status" value="1"/>
</dbReference>
<protein>
    <recommendedName>
        <fullName evidence="8">3'-5' exonuclease</fullName>
    </recommendedName>
    <alternativeName>
        <fullName evidence="9">Werner Syndrome-like exonuclease</fullName>
    </alternativeName>
</protein>
<name>A0A8H7VH44_9FUNG</name>
<keyword evidence="6" id="KW-0460">Magnesium</keyword>
<dbReference type="Gene3D" id="3.30.420.10">
    <property type="entry name" value="Ribonuclease H-like superfamily/Ribonuclease H"/>
    <property type="match status" value="1"/>
</dbReference>